<evidence type="ECO:0000259" key="2">
    <source>
        <dbReference type="PROSITE" id="PS50043"/>
    </source>
</evidence>
<evidence type="ECO:0000313" key="4">
    <source>
        <dbReference type="EMBL" id="ECE6362917.1"/>
    </source>
</evidence>
<dbReference type="Pfam" id="PF00196">
    <property type="entry name" value="GerE"/>
    <property type="match status" value="1"/>
</dbReference>
<organism evidence="3">
    <name type="scientific">Salmonella enterica subsp. salamae</name>
    <dbReference type="NCBI Taxonomy" id="59202"/>
    <lineage>
        <taxon>Bacteria</taxon>
        <taxon>Pseudomonadati</taxon>
        <taxon>Pseudomonadota</taxon>
        <taxon>Gammaproteobacteria</taxon>
        <taxon>Enterobacterales</taxon>
        <taxon>Enterobacteriaceae</taxon>
        <taxon>Salmonella</taxon>
    </lineage>
</organism>
<gene>
    <name evidence="4" type="ORF">DPA05_25440</name>
    <name evidence="3" type="ORF">FNI14_24375</name>
</gene>
<proteinExistence type="predicted"/>
<dbReference type="InterPro" id="IPR000792">
    <property type="entry name" value="Tscrpt_reg_LuxR_C"/>
</dbReference>
<evidence type="ECO:0000313" key="3">
    <source>
        <dbReference type="EMBL" id="ECC1609038.1"/>
    </source>
</evidence>
<evidence type="ECO:0000256" key="1">
    <source>
        <dbReference type="ARBA" id="ARBA00023125"/>
    </source>
</evidence>
<name>A0A5Y1WLZ9_SALER</name>
<accession>A0A5Y1WLZ9</accession>
<dbReference type="SMART" id="SM00421">
    <property type="entry name" value="HTH_LUXR"/>
    <property type="match status" value="1"/>
</dbReference>
<protein>
    <submittedName>
        <fullName evidence="3">Helix-turn-helix transcriptional regulator</fullName>
    </submittedName>
    <submittedName>
        <fullName evidence="4">LuxR family transcriptional regulator</fullName>
    </submittedName>
</protein>
<dbReference type="EMBL" id="AAIIOQ010000059">
    <property type="protein sequence ID" value="ECE6362917.1"/>
    <property type="molecule type" value="Genomic_DNA"/>
</dbReference>
<dbReference type="GO" id="GO:0006355">
    <property type="term" value="P:regulation of DNA-templated transcription"/>
    <property type="evidence" value="ECO:0007669"/>
    <property type="project" value="InterPro"/>
</dbReference>
<comment type="caution">
    <text evidence="3">The sequence shown here is derived from an EMBL/GenBank/DDBJ whole genome shotgun (WGS) entry which is preliminary data.</text>
</comment>
<dbReference type="Proteomes" id="UP000839852">
    <property type="component" value="Unassembled WGS sequence"/>
</dbReference>
<dbReference type="Gene3D" id="1.10.10.10">
    <property type="entry name" value="Winged helix-like DNA-binding domain superfamily/Winged helix DNA-binding domain"/>
    <property type="match status" value="1"/>
</dbReference>
<dbReference type="CDD" id="cd06170">
    <property type="entry name" value="LuxR_C_like"/>
    <property type="match status" value="1"/>
</dbReference>
<dbReference type="PRINTS" id="PR00038">
    <property type="entry name" value="HTHLUXR"/>
</dbReference>
<reference evidence="3" key="1">
    <citation type="submission" date="2019-07" db="EMBL/GenBank/DDBJ databases">
        <authorList>
            <person name="Ashton P.M."/>
            <person name="Dallman T."/>
            <person name="Nair S."/>
            <person name="De Pinna E."/>
            <person name="Peters T."/>
            <person name="Grant K."/>
        </authorList>
    </citation>
    <scope>NUCLEOTIDE SEQUENCE</scope>
    <source>
        <strain evidence="4">319688</strain>
        <strain evidence="3">646013</strain>
    </source>
</reference>
<feature type="domain" description="HTH luxR-type" evidence="2">
    <location>
        <begin position="145"/>
        <end position="210"/>
    </location>
</feature>
<dbReference type="InterPro" id="IPR016032">
    <property type="entry name" value="Sig_transdc_resp-reg_C-effctor"/>
</dbReference>
<keyword evidence="1" id="KW-0238">DNA-binding</keyword>
<dbReference type="GO" id="GO:0003677">
    <property type="term" value="F:DNA binding"/>
    <property type="evidence" value="ECO:0007669"/>
    <property type="project" value="UniProtKB-KW"/>
</dbReference>
<dbReference type="EMBL" id="AAIAJV010000051">
    <property type="protein sequence ID" value="ECC1609038.1"/>
    <property type="molecule type" value="Genomic_DNA"/>
</dbReference>
<dbReference type="InterPro" id="IPR036388">
    <property type="entry name" value="WH-like_DNA-bd_sf"/>
</dbReference>
<dbReference type="SUPFAM" id="SSF46894">
    <property type="entry name" value="C-terminal effector domain of the bipartite response regulators"/>
    <property type="match status" value="1"/>
</dbReference>
<dbReference type="PROSITE" id="PS50043">
    <property type="entry name" value="HTH_LUXR_2"/>
    <property type="match status" value="1"/>
</dbReference>
<sequence>MRSVHIFTTAQDNWLLEGVRCALQMCGVQVQVIGVGSVGALLNHVVGGSNTLPAGSLLLPVFPENQMLTCFRSLTFLSEWRALQHGLFRMRAPCLLWGQAPVIRRVEWRDGPYIPWRITPRDLGQRILWGIQAWSSPARNRLLREVFRSVRLSPRESEVLCYTMEGHSLVWMAEKLGVTSKTVWTHRRRAMDLLGIRRLHELMQLPGGSFCDEKEVFM</sequence>
<dbReference type="AlphaFoldDB" id="A0A5Y1WLZ9"/>